<gene>
    <name evidence="1" type="ORF">CINCED_3A018215</name>
</gene>
<dbReference type="Proteomes" id="UP000325440">
    <property type="component" value="Unassembled WGS sequence"/>
</dbReference>
<protein>
    <submittedName>
        <fullName evidence="1">Uncharacterized protein</fullName>
    </submittedName>
</protein>
<evidence type="ECO:0000313" key="1">
    <source>
        <dbReference type="EMBL" id="VVC43793.1"/>
    </source>
</evidence>
<sequence>MVDCFHRFIVEVEFGSSVSYTPEVSNSNTEHFMEQNNVELSIVELGETEVSNTEHYMEQSIVDISFKKPDSNNIAMYWLFHPNQPTKKIPFTADKAYKQKDGSYRKRLSYNTKDKALFCYICIAYGRDSGVFI</sequence>
<keyword evidence="2" id="KW-1185">Reference proteome</keyword>
<accession>A0A5E4NFT5</accession>
<dbReference type="OrthoDB" id="6782576at2759"/>
<dbReference type="AlphaFoldDB" id="A0A5E4NFT5"/>
<name>A0A5E4NFT5_9HEMI</name>
<proteinExistence type="predicted"/>
<evidence type="ECO:0000313" key="2">
    <source>
        <dbReference type="Proteomes" id="UP000325440"/>
    </source>
</evidence>
<reference evidence="1 2" key="1">
    <citation type="submission" date="2019-08" db="EMBL/GenBank/DDBJ databases">
        <authorList>
            <person name="Alioto T."/>
            <person name="Alioto T."/>
            <person name="Gomez Garrido J."/>
        </authorList>
    </citation>
    <scope>NUCLEOTIDE SEQUENCE [LARGE SCALE GENOMIC DNA]</scope>
</reference>
<dbReference type="EMBL" id="CABPRJ010002372">
    <property type="protein sequence ID" value="VVC43793.1"/>
    <property type="molecule type" value="Genomic_DNA"/>
</dbReference>
<organism evidence="1 2">
    <name type="scientific">Cinara cedri</name>
    <dbReference type="NCBI Taxonomy" id="506608"/>
    <lineage>
        <taxon>Eukaryota</taxon>
        <taxon>Metazoa</taxon>
        <taxon>Ecdysozoa</taxon>
        <taxon>Arthropoda</taxon>
        <taxon>Hexapoda</taxon>
        <taxon>Insecta</taxon>
        <taxon>Pterygota</taxon>
        <taxon>Neoptera</taxon>
        <taxon>Paraneoptera</taxon>
        <taxon>Hemiptera</taxon>
        <taxon>Sternorrhyncha</taxon>
        <taxon>Aphidomorpha</taxon>
        <taxon>Aphidoidea</taxon>
        <taxon>Aphididae</taxon>
        <taxon>Lachninae</taxon>
        <taxon>Cinara</taxon>
    </lineage>
</organism>